<dbReference type="AlphaFoldDB" id="A0A4V1C579"/>
<dbReference type="InterPro" id="IPR043519">
    <property type="entry name" value="NT_sf"/>
</dbReference>
<dbReference type="Proteomes" id="UP000294847">
    <property type="component" value="Chromosome 2"/>
</dbReference>
<protein>
    <recommendedName>
        <fullName evidence="3">DNA-directed DNA polymerase</fullName>
        <ecNumber evidence="3">2.7.7.7</ecNumber>
    </recommendedName>
</protein>
<feature type="compositionally biased region" description="Basic and acidic residues" evidence="14">
    <location>
        <begin position="30"/>
        <end position="50"/>
    </location>
</feature>
<dbReference type="GO" id="GO:0005634">
    <property type="term" value="C:nucleus"/>
    <property type="evidence" value="ECO:0007669"/>
    <property type="project" value="UniProtKB-SubCell"/>
</dbReference>
<evidence type="ECO:0000256" key="10">
    <source>
        <dbReference type="ARBA" id="ARBA00022932"/>
    </source>
</evidence>
<evidence type="ECO:0000256" key="6">
    <source>
        <dbReference type="ARBA" id="ARBA00022695"/>
    </source>
</evidence>
<keyword evidence="12" id="KW-0539">Nucleus</keyword>
<feature type="region of interest" description="Disordered" evidence="14">
    <location>
        <begin position="166"/>
        <end position="202"/>
    </location>
</feature>
<dbReference type="InterPro" id="IPR022312">
    <property type="entry name" value="DNA_pol_X"/>
</dbReference>
<dbReference type="GO" id="GO:0003677">
    <property type="term" value="F:DNA binding"/>
    <property type="evidence" value="ECO:0007669"/>
    <property type="project" value="InterPro"/>
</dbReference>
<feature type="region of interest" description="Disordered" evidence="14">
    <location>
        <begin position="314"/>
        <end position="422"/>
    </location>
</feature>
<dbReference type="InterPro" id="IPR002008">
    <property type="entry name" value="DNA_pol_X_beta-like"/>
</dbReference>
<dbReference type="Pfam" id="PF14716">
    <property type="entry name" value="HHH_8"/>
    <property type="match status" value="1"/>
</dbReference>
<sequence>MESSETLESKADFFKALDAVWDDDQDEPDKEQSELRRRYRDAQIRRESTDAPRATTSDASSSQAQVSEAQDSVRIPAQTSIGMPREHSIKPISRVHSEPNPATLDISRDKTIKGTPLNKIAQMKARQGDLAVTAKTTSFIEETPAAGARRNGAKQPAILRRIATSPLPISSPSVRESQSAASAGLRKTKRKRNSSGLAGSSTVDDIVPEERRVFKDLSFFYIPNDDIAPARRRRIGIAQKFGARWVRKPELATHVIVDNGFTYKDIESIVSPIMTVSDDQVPPAIVRENFQGDSVEIGFVVNPDQPKYHVRGCPLPLTGRKNEIKGPSPTPGITETTSSQGNPPSSGELLWVKNSHRSRRFNRRQVTPVATPPREAEAEITSDVNGVGDTTNINVVPSSNKTPDEGNIEQGPTSIEQNSQEATNIGVRDELTSCIEFTARYKNLPLDEDEDDANSLRDSESPDSGNDGSGSEEERETKKQKAAPKPKPGSKDIEWKDRFACHRGGTIDSRGHTAVDSVNPNARTIEILQQMCDYYSQINDHWRTTAYRRVINILRRQKHKITTEEEAVRLPSVGSRLAKKIEEIAATDRLQRLEHALNEPLDRVLQLYLGIYGVGLTQARRWISRGFRTLDDLKRPEANLNKNQRMGLEHYEDLNTRIPRSEVEALGSLVQREAAKIDDQVELLVGGSYRRGASSSGDVDFIVTRKGTVSTDELVPFLDRLVERLTETGVVVATVAALHVNKLGASKWHGCCVLPPEEMPLQTGNGDGGREKQNYKPVWRRVDFLLVPETEYGAALIYFTGNDLFNRSIRLLASKKGMRLNQRGLYLDVMRSRGREKMTDGQLIEGSDERRIFEILGVKWREPWERWC</sequence>
<keyword evidence="6" id="KW-0548">Nucleotidyltransferase</keyword>
<evidence type="ECO:0000256" key="7">
    <source>
        <dbReference type="ARBA" id="ARBA00022705"/>
    </source>
</evidence>
<gene>
    <name evidence="15" type="ORF">PoMZ_00342</name>
</gene>
<evidence type="ECO:0000256" key="11">
    <source>
        <dbReference type="ARBA" id="ARBA00023204"/>
    </source>
</evidence>
<dbReference type="Pfam" id="PF10391">
    <property type="entry name" value="DNA_pol_lambd_f"/>
    <property type="match status" value="1"/>
</dbReference>
<feature type="region of interest" description="Disordered" evidence="14">
    <location>
        <begin position="16"/>
        <end position="88"/>
    </location>
</feature>
<keyword evidence="5" id="KW-0808">Transferase</keyword>
<dbReference type="FunFam" id="3.30.210.10:FF:000001">
    <property type="entry name" value="DNA polymerase lambda"/>
    <property type="match status" value="1"/>
</dbReference>
<evidence type="ECO:0000256" key="3">
    <source>
        <dbReference type="ARBA" id="ARBA00012417"/>
    </source>
</evidence>
<dbReference type="InterPro" id="IPR002054">
    <property type="entry name" value="DNA-dir_DNA_pol_X"/>
</dbReference>
<dbReference type="Gene3D" id="1.10.150.20">
    <property type="entry name" value="5' to 3' exonuclease, C-terminal subdomain"/>
    <property type="match status" value="1"/>
</dbReference>
<keyword evidence="4" id="KW-0237">DNA synthesis</keyword>
<evidence type="ECO:0000256" key="2">
    <source>
        <dbReference type="ARBA" id="ARBA00008323"/>
    </source>
</evidence>
<dbReference type="InterPro" id="IPR028207">
    <property type="entry name" value="DNA_pol_B_palm_palm"/>
</dbReference>
<dbReference type="SUPFAM" id="SSF81585">
    <property type="entry name" value="PsbU/PolX domain-like"/>
    <property type="match status" value="1"/>
</dbReference>
<dbReference type="SMART" id="SM00483">
    <property type="entry name" value="POLXc"/>
    <property type="match status" value="1"/>
</dbReference>
<dbReference type="InterPro" id="IPR037160">
    <property type="entry name" value="DNA_Pol_thumb_sf"/>
</dbReference>
<keyword evidence="8" id="KW-0479">Metal-binding</keyword>
<dbReference type="Gene3D" id="1.10.150.110">
    <property type="entry name" value="DNA polymerase beta, N-terminal domain-like"/>
    <property type="match status" value="1"/>
</dbReference>
<dbReference type="SUPFAM" id="SSF47802">
    <property type="entry name" value="DNA polymerase beta, N-terminal domain-like"/>
    <property type="match status" value="1"/>
</dbReference>
<keyword evidence="10" id="KW-0239">DNA-directed DNA polymerase</keyword>
<dbReference type="InterPro" id="IPR029398">
    <property type="entry name" value="PolB_thumb"/>
</dbReference>
<dbReference type="GO" id="GO:0046872">
    <property type="term" value="F:metal ion binding"/>
    <property type="evidence" value="ECO:0007669"/>
    <property type="project" value="UniProtKB-KW"/>
</dbReference>
<reference evidence="15 16" key="1">
    <citation type="journal article" date="2019" name="Mol. Biol. Evol.">
        <title>Blast fungal genomes show frequent chromosomal changes, gene gains and losses, and effector gene turnover.</title>
        <authorList>
            <person name="Gomez Luciano L.B."/>
            <person name="Jason Tsai I."/>
            <person name="Chuma I."/>
            <person name="Tosa Y."/>
            <person name="Chen Y.H."/>
            <person name="Li J.Y."/>
            <person name="Li M.Y."/>
            <person name="Jade Lu M.Y."/>
            <person name="Nakayashiki H."/>
            <person name="Li W.H."/>
        </authorList>
    </citation>
    <scope>NUCLEOTIDE SEQUENCE [LARGE SCALE GENOMIC DNA]</scope>
    <source>
        <strain evidence="15">MZ5-1-6</strain>
    </source>
</reference>
<evidence type="ECO:0000256" key="14">
    <source>
        <dbReference type="SAM" id="MobiDB-lite"/>
    </source>
</evidence>
<evidence type="ECO:0000313" key="15">
    <source>
        <dbReference type="EMBL" id="QBZ55445.1"/>
    </source>
</evidence>
<dbReference type="GO" id="GO:0006303">
    <property type="term" value="P:double-strand break repair via nonhomologous end joining"/>
    <property type="evidence" value="ECO:0007669"/>
    <property type="project" value="TreeGrafter"/>
</dbReference>
<dbReference type="EMBL" id="CP034205">
    <property type="protein sequence ID" value="QBZ55445.1"/>
    <property type="molecule type" value="Genomic_DNA"/>
</dbReference>
<proteinExistence type="inferred from homology"/>
<evidence type="ECO:0000256" key="5">
    <source>
        <dbReference type="ARBA" id="ARBA00022679"/>
    </source>
</evidence>
<comment type="catalytic activity">
    <reaction evidence="13">
        <text>DNA(n) + a 2'-deoxyribonucleoside 5'-triphosphate = DNA(n+1) + diphosphate</text>
        <dbReference type="Rhea" id="RHEA:22508"/>
        <dbReference type="Rhea" id="RHEA-COMP:17339"/>
        <dbReference type="Rhea" id="RHEA-COMP:17340"/>
        <dbReference type="ChEBI" id="CHEBI:33019"/>
        <dbReference type="ChEBI" id="CHEBI:61560"/>
        <dbReference type="ChEBI" id="CHEBI:173112"/>
        <dbReference type="EC" id="2.7.7.7"/>
    </reaction>
</comment>
<keyword evidence="9" id="KW-0227">DNA damage</keyword>
<dbReference type="InterPro" id="IPR027421">
    <property type="entry name" value="DNA_pol_lamdba_lyase_dom_sf"/>
</dbReference>
<dbReference type="Pfam" id="PF14791">
    <property type="entry name" value="DNA_pol_B_thumb"/>
    <property type="match status" value="1"/>
</dbReference>
<dbReference type="PANTHER" id="PTHR11276">
    <property type="entry name" value="DNA POLYMERASE TYPE-X FAMILY MEMBER"/>
    <property type="match status" value="1"/>
</dbReference>
<comment type="similarity">
    <text evidence="2">Belongs to the DNA polymerase type-X family.</text>
</comment>
<dbReference type="GO" id="GO:0003887">
    <property type="term" value="F:DNA-directed DNA polymerase activity"/>
    <property type="evidence" value="ECO:0007669"/>
    <property type="project" value="UniProtKB-KW"/>
</dbReference>
<evidence type="ECO:0000256" key="4">
    <source>
        <dbReference type="ARBA" id="ARBA00022634"/>
    </source>
</evidence>
<comment type="subcellular location">
    <subcellularLocation>
        <location evidence="1">Nucleus</location>
    </subcellularLocation>
</comment>
<keyword evidence="11" id="KW-0234">DNA repair</keyword>
<feature type="compositionally biased region" description="Low complexity" evidence="14">
    <location>
        <begin position="54"/>
        <end position="73"/>
    </location>
</feature>
<dbReference type="CDD" id="cd00141">
    <property type="entry name" value="NT_POLXc"/>
    <property type="match status" value="1"/>
</dbReference>
<evidence type="ECO:0000313" key="16">
    <source>
        <dbReference type="Proteomes" id="UP000294847"/>
    </source>
</evidence>
<dbReference type="PRINTS" id="PR00869">
    <property type="entry name" value="DNAPOLX"/>
</dbReference>
<dbReference type="EC" id="2.7.7.7" evidence="3"/>
<keyword evidence="7" id="KW-0235">DNA replication</keyword>
<dbReference type="Gene3D" id="3.30.210.10">
    <property type="entry name" value="DNA polymerase, thumb domain"/>
    <property type="match status" value="1"/>
</dbReference>
<accession>A0A4V1C579</accession>
<evidence type="ECO:0000256" key="12">
    <source>
        <dbReference type="ARBA" id="ARBA00023242"/>
    </source>
</evidence>
<feature type="compositionally biased region" description="Polar residues" evidence="14">
    <location>
        <begin position="410"/>
        <end position="422"/>
    </location>
</feature>
<evidence type="ECO:0000256" key="8">
    <source>
        <dbReference type="ARBA" id="ARBA00022723"/>
    </source>
</evidence>
<dbReference type="PRINTS" id="PR00870">
    <property type="entry name" value="DNAPOLXBETA"/>
</dbReference>
<feature type="compositionally biased region" description="Polar residues" evidence="14">
    <location>
        <begin position="331"/>
        <end position="345"/>
    </location>
</feature>
<feature type="compositionally biased region" description="Acidic residues" evidence="14">
    <location>
        <begin position="20"/>
        <end position="29"/>
    </location>
</feature>
<evidence type="ECO:0000256" key="13">
    <source>
        <dbReference type="ARBA" id="ARBA00049244"/>
    </source>
</evidence>
<feature type="region of interest" description="Disordered" evidence="14">
    <location>
        <begin position="445"/>
        <end position="497"/>
    </location>
</feature>
<organism evidence="15 16">
    <name type="scientific">Pyricularia oryzae</name>
    <name type="common">Rice blast fungus</name>
    <name type="synonym">Magnaporthe oryzae</name>
    <dbReference type="NCBI Taxonomy" id="318829"/>
    <lineage>
        <taxon>Eukaryota</taxon>
        <taxon>Fungi</taxon>
        <taxon>Dikarya</taxon>
        <taxon>Ascomycota</taxon>
        <taxon>Pezizomycotina</taxon>
        <taxon>Sordariomycetes</taxon>
        <taxon>Sordariomycetidae</taxon>
        <taxon>Magnaporthales</taxon>
        <taxon>Pyriculariaceae</taxon>
        <taxon>Pyricularia</taxon>
    </lineage>
</organism>
<dbReference type="PANTHER" id="PTHR11276:SF28">
    <property type="entry name" value="DNA POLYMERASE LAMBDA"/>
    <property type="match status" value="1"/>
</dbReference>
<dbReference type="FunFam" id="1.10.150.110:FF:000005">
    <property type="entry name" value="DNA polymerase POL4"/>
    <property type="match status" value="1"/>
</dbReference>
<feature type="compositionally biased region" description="Basic residues" evidence="14">
    <location>
        <begin position="354"/>
        <end position="363"/>
    </location>
</feature>
<evidence type="ECO:0000256" key="1">
    <source>
        <dbReference type="ARBA" id="ARBA00004123"/>
    </source>
</evidence>
<name>A0A4V1C579_PYROR</name>
<dbReference type="Pfam" id="PF14792">
    <property type="entry name" value="DNA_pol_B_palm"/>
    <property type="match status" value="1"/>
</dbReference>
<dbReference type="InterPro" id="IPR010996">
    <property type="entry name" value="HHH_MUS81"/>
</dbReference>
<dbReference type="FunFam" id="1.10.150.20:FF:000010">
    <property type="entry name" value="DNA polymerase lambda"/>
    <property type="match status" value="1"/>
</dbReference>
<feature type="compositionally biased region" description="Polar residues" evidence="14">
    <location>
        <begin position="382"/>
        <end position="401"/>
    </location>
</feature>
<feature type="compositionally biased region" description="Polar residues" evidence="14">
    <location>
        <begin position="167"/>
        <end position="181"/>
    </location>
</feature>
<evidence type="ECO:0000256" key="9">
    <source>
        <dbReference type="ARBA" id="ARBA00022763"/>
    </source>
</evidence>
<dbReference type="SUPFAM" id="SSF81301">
    <property type="entry name" value="Nucleotidyltransferase"/>
    <property type="match status" value="1"/>
</dbReference>
<dbReference type="Gene3D" id="3.30.460.10">
    <property type="entry name" value="Beta Polymerase, domain 2"/>
    <property type="match status" value="1"/>
</dbReference>
<dbReference type="InterPro" id="IPR018944">
    <property type="entry name" value="DNA_pol_lambd_fingers_domain"/>
</dbReference>